<dbReference type="EMBL" id="AJWJ01000044">
    <property type="protein sequence ID" value="KAF2076914.1"/>
    <property type="molecule type" value="Genomic_DNA"/>
</dbReference>
<dbReference type="Proteomes" id="UP000695562">
    <property type="component" value="Unassembled WGS sequence"/>
</dbReference>
<protein>
    <recommendedName>
        <fullName evidence="4">BTB domain-containing protein</fullName>
    </recommendedName>
</protein>
<dbReference type="PROSITE" id="PS50097">
    <property type="entry name" value="BTB"/>
    <property type="match status" value="1"/>
</dbReference>
<dbReference type="GO" id="GO:0005794">
    <property type="term" value="C:Golgi apparatus"/>
    <property type="evidence" value="ECO:0007669"/>
    <property type="project" value="TreeGrafter"/>
</dbReference>
<evidence type="ECO:0000313" key="5">
    <source>
        <dbReference type="EMBL" id="KAF2076914.1"/>
    </source>
</evidence>
<dbReference type="Gene3D" id="3.30.710.10">
    <property type="entry name" value="Potassium Channel Kv1.1, Chain A"/>
    <property type="match status" value="1"/>
</dbReference>
<comment type="caution">
    <text evidence="5">The sequence shown here is derived from an EMBL/GenBank/DDBJ whole genome shotgun (WGS) entry which is preliminary data.</text>
</comment>
<dbReference type="SUPFAM" id="SSF117281">
    <property type="entry name" value="Kelch motif"/>
    <property type="match status" value="2"/>
</dbReference>
<name>A0A8J4Q2N5_9MYCE</name>
<evidence type="ECO:0000259" key="4">
    <source>
        <dbReference type="PROSITE" id="PS50097"/>
    </source>
</evidence>
<keyword evidence="1" id="KW-0880">Kelch repeat</keyword>
<proteinExistence type="predicted"/>
<dbReference type="PANTHER" id="PTHR46376:SF1">
    <property type="entry name" value="LEUCINE-ZIPPER-LIKE TRANSCRIPTIONAL REGULATOR 1"/>
    <property type="match status" value="1"/>
</dbReference>
<evidence type="ECO:0000313" key="6">
    <source>
        <dbReference type="Proteomes" id="UP000695562"/>
    </source>
</evidence>
<gene>
    <name evidence="5" type="ORF">CYY_001752</name>
</gene>
<dbReference type="Pfam" id="PF24681">
    <property type="entry name" value="Kelch_KLHDC2_KLHL20_DRC7"/>
    <property type="match status" value="1"/>
</dbReference>
<dbReference type="PANTHER" id="PTHR46376">
    <property type="entry name" value="LEUCINE-ZIPPER-LIKE TRANSCRIPTIONAL REGULATOR 1"/>
    <property type="match status" value="1"/>
</dbReference>
<feature type="region of interest" description="Disordered" evidence="3">
    <location>
        <begin position="1"/>
        <end position="49"/>
    </location>
</feature>
<sequence length="572" mass="65085">MENIEVIGSNLPIDNEPSTTTTTTTTGVSLSPPLSPKTSSPSSSVIDNPKDEFSQQIDWKIIPTSNNPTPRFENTVVYHDKHLYTFGGSDGTTEALNFNPFLRLSLSDNSWQTLACPFKTRILHTAVTYGNAMYIYGGGIYEDERTGFFSSQKVFRTLGDMLKYDFEAKDWSEVAEGTNETRDGHCAIVIDNQMYIIGGSKTVTQNSKAISSVFFNTMLVFNFETLTWKTLSAPSFGRLCSATHYKDLSGNDCIYVFGGYGHGNKTNGDFWKYNVFEDKWNLVQKDGAPSPRYGQSANVHQDKLYMYGGYSSKGFHRDFYSFDFIKAEWTAIPTEGPPKRRRHSCLILTDEASGQARIVLYGGAYISCTYNDLWEYKFPSLVHIPSDKIVDDFSYLLEHAQEYFSDVTFLLVDDESKEPKEYKELHAHKNILAVRSEYFKSLFTSGLKESYEKVIKINERYDDFKVLLQFLYSGRADVHLGNCIGLIYLSDLYYVPRLKKICESKVTEGIDINNVIDIFKQADFYKLNQLRKVCLGYISRNYKELITKGSLNGLEASYLLEIMQYLDPTLSP</sequence>
<organism evidence="5 6">
    <name type="scientific">Polysphondylium violaceum</name>
    <dbReference type="NCBI Taxonomy" id="133409"/>
    <lineage>
        <taxon>Eukaryota</taxon>
        <taxon>Amoebozoa</taxon>
        <taxon>Evosea</taxon>
        <taxon>Eumycetozoa</taxon>
        <taxon>Dictyostelia</taxon>
        <taxon>Dictyosteliales</taxon>
        <taxon>Dictyosteliaceae</taxon>
        <taxon>Polysphondylium</taxon>
    </lineage>
</organism>
<keyword evidence="6" id="KW-1185">Reference proteome</keyword>
<evidence type="ECO:0000256" key="2">
    <source>
        <dbReference type="ARBA" id="ARBA00022737"/>
    </source>
</evidence>
<dbReference type="AlphaFoldDB" id="A0A8J4Q2N5"/>
<dbReference type="CDD" id="cd18186">
    <property type="entry name" value="BTB_POZ_ZBTB_KLHL-like"/>
    <property type="match status" value="1"/>
</dbReference>
<reference evidence="5" key="1">
    <citation type="submission" date="2020-01" db="EMBL/GenBank/DDBJ databases">
        <title>Development of genomics and gene disruption for Polysphondylium violaceum indicates a role for the polyketide synthase stlB in stalk morphogenesis.</title>
        <authorList>
            <person name="Narita B."/>
            <person name="Kawabe Y."/>
            <person name="Kin K."/>
            <person name="Saito T."/>
            <person name="Gibbs R."/>
            <person name="Kuspa A."/>
            <person name="Muzny D."/>
            <person name="Queller D."/>
            <person name="Richards S."/>
            <person name="Strassman J."/>
            <person name="Sucgang R."/>
            <person name="Worley K."/>
            <person name="Schaap P."/>
        </authorList>
    </citation>
    <scope>NUCLEOTIDE SEQUENCE</scope>
    <source>
        <strain evidence="5">QSvi11</strain>
    </source>
</reference>
<dbReference type="InterPro" id="IPR000210">
    <property type="entry name" value="BTB/POZ_dom"/>
</dbReference>
<dbReference type="Gene3D" id="2.120.10.80">
    <property type="entry name" value="Kelch-type beta propeller"/>
    <property type="match status" value="2"/>
</dbReference>
<dbReference type="OrthoDB" id="16654at2759"/>
<feature type="compositionally biased region" description="Low complexity" evidence="3">
    <location>
        <begin position="19"/>
        <end position="44"/>
    </location>
</feature>
<dbReference type="InterPro" id="IPR006652">
    <property type="entry name" value="Kelch_1"/>
</dbReference>
<dbReference type="InterPro" id="IPR011333">
    <property type="entry name" value="SKP1/BTB/POZ_sf"/>
</dbReference>
<keyword evidence="2" id="KW-0677">Repeat</keyword>
<dbReference type="SMART" id="SM00612">
    <property type="entry name" value="Kelch"/>
    <property type="match status" value="4"/>
</dbReference>
<dbReference type="Pfam" id="PF00651">
    <property type="entry name" value="BTB"/>
    <property type="match status" value="1"/>
</dbReference>
<dbReference type="SUPFAM" id="SSF54695">
    <property type="entry name" value="POZ domain"/>
    <property type="match status" value="1"/>
</dbReference>
<dbReference type="InterPro" id="IPR051568">
    <property type="entry name" value="LZTR1/Attractin"/>
</dbReference>
<evidence type="ECO:0000256" key="3">
    <source>
        <dbReference type="SAM" id="MobiDB-lite"/>
    </source>
</evidence>
<feature type="domain" description="BTB" evidence="4">
    <location>
        <begin position="405"/>
        <end position="480"/>
    </location>
</feature>
<dbReference type="CDD" id="cd14733">
    <property type="entry name" value="BACK"/>
    <property type="match status" value="1"/>
</dbReference>
<accession>A0A8J4Q2N5</accession>
<evidence type="ECO:0000256" key="1">
    <source>
        <dbReference type="ARBA" id="ARBA00022441"/>
    </source>
</evidence>
<dbReference type="InterPro" id="IPR015915">
    <property type="entry name" value="Kelch-typ_b-propeller"/>
</dbReference>
<dbReference type="SMART" id="SM00225">
    <property type="entry name" value="BTB"/>
    <property type="match status" value="1"/>
</dbReference>